<dbReference type="InterPro" id="IPR029069">
    <property type="entry name" value="HotDog_dom_sf"/>
</dbReference>
<name>A0A967AWI9_9MICO</name>
<dbReference type="Pfam" id="PF14539">
    <property type="entry name" value="DUF4442"/>
    <property type="match status" value="1"/>
</dbReference>
<dbReference type="Proteomes" id="UP000744769">
    <property type="component" value="Unassembled WGS sequence"/>
</dbReference>
<dbReference type="InterPro" id="IPR027961">
    <property type="entry name" value="DUF4442"/>
</dbReference>
<proteinExistence type="predicted"/>
<comment type="caution">
    <text evidence="1">The sequence shown here is derived from an EMBL/GenBank/DDBJ whole genome shotgun (WGS) entry which is preliminary data.</text>
</comment>
<dbReference type="SUPFAM" id="SSF54637">
    <property type="entry name" value="Thioesterase/thiol ester dehydrase-isomerase"/>
    <property type="match status" value="1"/>
</dbReference>
<organism evidence="1 2">
    <name type="scientific">Metallococcus carri</name>
    <dbReference type="NCBI Taxonomy" id="1656884"/>
    <lineage>
        <taxon>Bacteria</taxon>
        <taxon>Bacillati</taxon>
        <taxon>Actinomycetota</taxon>
        <taxon>Actinomycetes</taxon>
        <taxon>Micrococcales</taxon>
        <taxon>Dermacoccaceae</taxon>
        <taxon>Metallococcus</taxon>
    </lineage>
</organism>
<keyword evidence="2" id="KW-1185">Reference proteome</keyword>
<evidence type="ECO:0000313" key="1">
    <source>
        <dbReference type="EMBL" id="NHN54246.1"/>
    </source>
</evidence>
<sequence>MNFFPPLLGMGIRVREFTPDWTVARVELKLNRLNRNQHGTAFGGSIGAMSDAFYALLLMHQLGRDYYVWDQAAEITYVSPGVGTIFGTFEVPKERTEQIRAEAASGEKVLPWFETELTLRDGTVVARVRRQLYVRRKKSATEAAEPMESTNFEG</sequence>
<gene>
    <name evidence="1" type="ORF">G9U51_00415</name>
</gene>
<protein>
    <submittedName>
        <fullName evidence="1">DUF4442 domain-containing protein</fullName>
    </submittedName>
</protein>
<accession>A0A967AWI9</accession>
<reference evidence="1" key="1">
    <citation type="submission" date="2020-03" db="EMBL/GenBank/DDBJ databases">
        <title>Draft sequencing of Calidifontibacter sp. DB0510.</title>
        <authorList>
            <person name="Kim D.-U."/>
        </authorList>
    </citation>
    <scope>NUCLEOTIDE SEQUENCE</scope>
    <source>
        <strain evidence="1">DB0510</strain>
    </source>
</reference>
<dbReference type="EMBL" id="JAAOIV010000001">
    <property type="protein sequence ID" value="NHN54246.1"/>
    <property type="molecule type" value="Genomic_DNA"/>
</dbReference>
<dbReference type="Gene3D" id="3.10.129.10">
    <property type="entry name" value="Hotdog Thioesterase"/>
    <property type="match status" value="1"/>
</dbReference>
<dbReference type="AlphaFoldDB" id="A0A967AWI9"/>
<evidence type="ECO:0000313" key="2">
    <source>
        <dbReference type="Proteomes" id="UP000744769"/>
    </source>
</evidence>